<accession>A0A110B0Y5</accession>
<evidence type="ECO:0000313" key="2">
    <source>
        <dbReference type="Proteomes" id="UP000218263"/>
    </source>
</evidence>
<dbReference type="SUPFAM" id="SSF55729">
    <property type="entry name" value="Acyl-CoA N-acyltransferases (Nat)"/>
    <property type="match status" value="1"/>
</dbReference>
<dbReference type="Gene3D" id="3.40.630.30">
    <property type="match status" value="1"/>
</dbReference>
<dbReference type="InterPro" id="IPR000182">
    <property type="entry name" value="GNAT_dom"/>
</dbReference>
<dbReference type="AlphaFoldDB" id="A0A110B0Y5"/>
<dbReference type="Pfam" id="PF00583">
    <property type="entry name" value="Acetyltransf_1"/>
    <property type="match status" value="1"/>
</dbReference>
<organism evidence="1 2">
    <name type="scientific">Mucilaginibacter gotjawali</name>
    <dbReference type="NCBI Taxonomy" id="1550579"/>
    <lineage>
        <taxon>Bacteria</taxon>
        <taxon>Pseudomonadati</taxon>
        <taxon>Bacteroidota</taxon>
        <taxon>Sphingobacteriia</taxon>
        <taxon>Sphingobacteriales</taxon>
        <taxon>Sphingobacteriaceae</taxon>
        <taxon>Mucilaginibacter</taxon>
    </lineage>
</organism>
<dbReference type="RefSeq" id="WP_197706082.1">
    <property type="nucleotide sequence ID" value="NZ_AP017313.1"/>
</dbReference>
<keyword evidence="2" id="KW-1185">Reference proteome</keyword>
<dbReference type="GO" id="GO:0016747">
    <property type="term" value="F:acyltransferase activity, transferring groups other than amino-acyl groups"/>
    <property type="evidence" value="ECO:0007669"/>
    <property type="project" value="InterPro"/>
</dbReference>
<dbReference type="EMBL" id="AP017313">
    <property type="protein sequence ID" value="BAU52713.1"/>
    <property type="molecule type" value="Genomic_DNA"/>
</dbReference>
<sequence length="173" mass="19773">MLIQIQNTTPADIPAIFNLYDEAIAYQKQVGNNYWLGFGVALIEKEINENRHFKILLDGKIGGTFIITLDDKLIWKLAQDDPAVYIHRIATAQASRGNDLVKHIIEWAKTYAQQHQLSFIRMDTGSGNQRLINYYERCGFTVINTNTTVDYTPDLPAHYESGIFTLLEMAVKY</sequence>
<reference evidence="1 2" key="1">
    <citation type="submission" date="2015-12" db="EMBL/GenBank/DDBJ databases">
        <title>Genome sequence of Mucilaginibacter gotjawali.</title>
        <authorList>
            <person name="Lee J.S."/>
            <person name="Lee K.C."/>
            <person name="Kim K.K."/>
            <person name="Lee B.W."/>
        </authorList>
    </citation>
    <scope>NUCLEOTIDE SEQUENCE [LARGE SCALE GENOMIC DNA]</scope>
    <source>
        <strain evidence="1 2">SA3-7</strain>
    </source>
</reference>
<proteinExistence type="predicted"/>
<dbReference type="InterPro" id="IPR016181">
    <property type="entry name" value="Acyl_CoA_acyltransferase"/>
</dbReference>
<dbReference type="KEGG" id="mgot:MgSA37_00875"/>
<dbReference type="PROSITE" id="PS51186">
    <property type="entry name" value="GNAT"/>
    <property type="match status" value="1"/>
</dbReference>
<evidence type="ECO:0000313" key="1">
    <source>
        <dbReference type="EMBL" id="BAU52713.1"/>
    </source>
</evidence>
<dbReference type="GO" id="GO:0005840">
    <property type="term" value="C:ribosome"/>
    <property type="evidence" value="ECO:0007669"/>
    <property type="project" value="UniProtKB-KW"/>
</dbReference>
<dbReference type="Proteomes" id="UP000218263">
    <property type="component" value="Chromosome"/>
</dbReference>
<gene>
    <name evidence="1" type="ORF">MgSA37_00875</name>
</gene>
<keyword evidence="1" id="KW-0808">Transferase</keyword>
<protein>
    <submittedName>
        <fullName evidence="1">Acetyltransferase GNAT family protein</fullName>
    </submittedName>
</protein>
<name>A0A110B0Y5_9SPHI</name>